<organism evidence="1 2">
    <name type="scientific">Pomacea canaliculata</name>
    <name type="common">Golden apple snail</name>
    <dbReference type="NCBI Taxonomy" id="400727"/>
    <lineage>
        <taxon>Eukaryota</taxon>
        <taxon>Metazoa</taxon>
        <taxon>Spiralia</taxon>
        <taxon>Lophotrochozoa</taxon>
        <taxon>Mollusca</taxon>
        <taxon>Gastropoda</taxon>
        <taxon>Caenogastropoda</taxon>
        <taxon>Architaenioglossa</taxon>
        <taxon>Ampullarioidea</taxon>
        <taxon>Ampullariidae</taxon>
        <taxon>Pomacea</taxon>
    </lineage>
</organism>
<evidence type="ECO:0000313" key="1">
    <source>
        <dbReference type="EMBL" id="PVD28084.1"/>
    </source>
</evidence>
<dbReference type="AlphaFoldDB" id="A0A2T7P3T2"/>
<comment type="caution">
    <text evidence="1">The sequence shown here is derived from an EMBL/GenBank/DDBJ whole genome shotgun (WGS) entry which is preliminary data.</text>
</comment>
<sequence length="231" mass="25701">MHRRDDNESERLLLLRGHHRPAALHHQQRRPTSDPALGVHCLVAVGVTVTPDERDFQIPGVVSLLSSAARASRIPEIRGNRGHLSFIHLHPGVSVQSEETGEDNLVPAQVVEFAHRAPPGADIYHQDTHDIDLHLRRVLGTHLHLRPGSTIQSGVTEVSFTDIDVSLSSALGRRLAYRIFAGLDPHTVYEDEGDENGDTYAEIQPSKLDHYLREAHHTTAHPDSSAEKLWM</sequence>
<proteinExistence type="predicted"/>
<evidence type="ECO:0000313" key="2">
    <source>
        <dbReference type="Proteomes" id="UP000245119"/>
    </source>
</evidence>
<name>A0A2T7P3T2_POMCA</name>
<gene>
    <name evidence="1" type="ORF">C0Q70_10665</name>
</gene>
<reference evidence="1 2" key="1">
    <citation type="submission" date="2018-04" db="EMBL/GenBank/DDBJ databases">
        <title>The genome of golden apple snail Pomacea canaliculata provides insight into stress tolerance and invasive adaptation.</title>
        <authorList>
            <person name="Liu C."/>
            <person name="Liu B."/>
            <person name="Ren Y."/>
            <person name="Zhang Y."/>
            <person name="Wang H."/>
            <person name="Li S."/>
            <person name="Jiang F."/>
            <person name="Yin L."/>
            <person name="Zhang G."/>
            <person name="Qian W."/>
            <person name="Fan W."/>
        </authorList>
    </citation>
    <scope>NUCLEOTIDE SEQUENCE [LARGE SCALE GENOMIC DNA]</scope>
    <source>
        <strain evidence="1">SZHN2017</strain>
        <tissue evidence="1">Muscle</tissue>
    </source>
</reference>
<dbReference type="EMBL" id="PZQS01000006">
    <property type="protein sequence ID" value="PVD28084.1"/>
    <property type="molecule type" value="Genomic_DNA"/>
</dbReference>
<dbReference type="Proteomes" id="UP000245119">
    <property type="component" value="Linkage Group LG6"/>
</dbReference>
<keyword evidence="2" id="KW-1185">Reference proteome</keyword>
<protein>
    <submittedName>
        <fullName evidence="1">Uncharacterized protein</fullName>
    </submittedName>
</protein>
<accession>A0A2T7P3T2</accession>